<evidence type="ECO:0000313" key="1">
    <source>
        <dbReference type="EMBL" id="OUC96373.1"/>
    </source>
</evidence>
<dbReference type="Gene3D" id="3.40.50.150">
    <property type="entry name" value="Vaccinia Virus protein VP39"/>
    <property type="match status" value="1"/>
</dbReference>
<evidence type="ECO:0000313" key="2">
    <source>
        <dbReference type="Proteomes" id="UP000195105"/>
    </source>
</evidence>
<protein>
    <submittedName>
        <fullName evidence="1">16S/23S rRNA (Cytidine-2'-O)-methyltransferase</fullName>
    </submittedName>
</protein>
<dbReference type="Proteomes" id="UP000195105">
    <property type="component" value="Unassembled WGS sequence"/>
</dbReference>
<keyword evidence="1" id="KW-0489">Methyltransferase</keyword>
<dbReference type="InterPro" id="IPR029063">
    <property type="entry name" value="SAM-dependent_MTases_sf"/>
</dbReference>
<organism evidence="1 2">
    <name type="scientific">Streptomyces swartbergensis</name>
    <dbReference type="NCBI Taxonomy" id="487165"/>
    <lineage>
        <taxon>Bacteria</taxon>
        <taxon>Bacillati</taxon>
        <taxon>Actinomycetota</taxon>
        <taxon>Actinomycetes</taxon>
        <taxon>Kitasatosporales</taxon>
        <taxon>Streptomycetaceae</taxon>
        <taxon>Streptomyces</taxon>
    </lineage>
</organism>
<name>A0A243RPW9_9ACTN</name>
<feature type="non-terminal residue" evidence="1">
    <location>
        <position position="1"/>
    </location>
</feature>
<accession>A0A243RPW9</accession>
<keyword evidence="2" id="KW-1185">Reference proteome</keyword>
<comment type="caution">
    <text evidence="1">The sequence shown here is derived from an EMBL/GenBank/DDBJ whole genome shotgun (WGS) entry which is preliminary data.</text>
</comment>
<dbReference type="EMBL" id="NGFN01000271">
    <property type="protein sequence ID" value="OUC96373.1"/>
    <property type="molecule type" value="Genomic_DNA"/>
</dbReference>
<dbReference type="GO" id="GO:0032259">
    <property type="term" value="P:methylation"/>
    <property type="evidence" value="ECO:0007669"/>
    <property type="project" value="UniProtKB-KW"/>
</dbReference>
<keyword evidence="1" id="KW-0808">Transferase</keyword>
<dbReference type="GO" id="GO:0008168">
    <property type="term" value="F:methyltransferase activity"/>
    <property type="evidence" value="ECO:0007669"/>
    <property type="project" value="UniProtKB-KW"/>
</dbReference>
<dbReference type="AlphaFoldDB" id="A0A243RPW9"/>
<proteinExistence type="predicted"/>
<reference evidence="1 2" key="1">
    <citation type="submission" date="2017-05" db="EMBL/GenBank/DDBJ databases">
        <title>Biotechnological potential of actinobacteria isolated from South African environments.</title>
        <authorList>
            <person name="Le Roes-Hill M."/>
            <person name="Prins A."/>
            <person name="Durrell K.A."/>
        </authorList>
    </citation>
    <scope>NUCLEOTIDE SEQUENCE [LARGE SCALE GENOMIC DNA]</scope>
    <source>
        <strain evidence="1 2">HMC13</strain>
    </source>
</reference>
<sequence>AWGLGLGVKGVTASPLPGPSGNVEYFLWLRAGAPELDPADVDRAVAEGPR</sequence>
<gene>
    <name evidence="1" type="ORF">CA983_31885</name>
</gene>